<dbReference type="AlphaFoldDB" id="A0A1H3VNG9"/>
<dbReference type="EMBL" id="FNQG01000002">
    <property type="protein sequence ID" value="SDZ76241.1"/>
    <property type="molecule type" value="Genomic_DNA"/>
</dbReference>
<organism evidence="1 2">
    <name type="scientific">Selenomonas ruminantium</name>
    <dbReference type="NCBI Taxonomy" id="971"/>
    <lineage>
        <taxon>Bacteria</taxon>
        <taxon>Bacillati</taxon>
        <taxon>Bacillota</taxon>
        <taxon>Negativicutes</taxon>
        <taxon>Selenomonadales</taxon>
        <taxon>Selenomonadaceae</taxon>
        <taxon>Selenomonas</taxon>
    </lineage>
</organism>
<protein>
    <submittedName>
        <fullName evidence="1">Uncharacterized protein</fullName>
    </submittedName>
</protein>
<accession>A0A1H3VNG9</accession>
<evidence type="ECO:0000313" key="1">
    <source>
        <dbReference type="EMBL" id="SDZ76241.1"/>
    </source>
</evidence>
<reference evidence="1 2" key="1">
    <citation type="submission" date="2016-10" db="EMBL/GenBank/DDBJ databases">
        <authorList>
            <person name="de Groot N.N."/>
        </authorList>
    </citation>
    <scope>NUCLEOTIDE SEQUENCE [LARGE SCALE GENOMIC DNA]</scope>
    <source>
        <strain evidence="1 2">DSM 2872</strain>
    </source>
</reference>
<name>A0A1H3VNG9_SELRU</name>
<sequence length="109" mass="12698">MEEWKLYEDNQDLLAEKLIEAVKSGDRSAEWKLILIFKSEIITACSKLAMQLNTEFGKPNNGPEPDWMVEMEEELVKGYRTNFKLDYWDGVTFRMKFDEVNGGIVNDGR</sequence>
<dbReference type="OrthoDB" id="9910876at2"/>
<evidence type="ECO:0000313" key="2">
    <source>
        <dbReference type="Proteomes" id="UP000183469"/>
    </source>
</evidence>
<gene>
    <name evidence="1" type="ORF">SAMN05660648_00420</name>
</gene>
<dbReference type="Proteomes" id="UP000183469">
    <property type="component" value="Unassembled WGS sequence"/>
</dbReference>
<dbReference type="RefSeq" id="WP_074670502.1">
    <property type="nucleotide sequence ID" value="NZ_FNQG01000002.1"/>
</dbReference>
<proteinExistence type="predicted"/>